<evidence type="ECO:0000313" key="2">
    <source>
        <dbReference type="EMBL" id="ENN84229.1"/>
    </source>
</evidence>
<dbReference type="InterPro" id="IPR038740">
    <property type="entry name" value="BioF2-like_GNAT_dom"/>
</dbReference>
<proteinExistence type="predicted"/>
<dbReference type="Gene3D" id="3.40.630.30">
    <property type="match status" value="1"/>
</dbReference>
<sequence>MQGAGRMIEIVPFTQSEREIWNALNAEARNGHFLFDRRFMEYHSDRFQDCSYIFMDEGKPIGLLPANIAGDTLYSHQGLTFGGLVVDQRVTSVRMLAIWDILLHRLREQGVRRLIYKALPSIYHRAPAQEDLYALFRHRAQLIRRDVTTTIDYLSPGVRSKRRERGVKKAVKAQLHFTESQDWPAFWRILSDTLQSRHGVAPTHTLQEIILLSERLPEAIKLYLAEQDSQAVAGVVMFDTATVAHAQYIAASEQGRDVAALDGLFDFLIERYRHSHRFFDFGISNEDGGRILNEGLVTQKEEFGGSSVAHDVYEVVVDTSAL</sequence>
<dbReference type="STRING" id="363754.RHSP_82245"/>
<dbReference type="AlphaFoldDB" id="N6TUT7"/>
<dbReference type="EMBL" id="AQHN01000089">
    <property type="protein sequence ID" value="ENN84229.1"/>
    <property type="molecule type" value="Genomic_DNA"/>
</dbReference>
<feature type="domain" description="BioF2-like acetyltransferase" evidence="1">
    <location>
        <begin position="161"/>
        <end position="287"/>
    </location>
</feature>
<comment type="caution">
    <text evidence="2">The sequence shown here is derived from an EMBL/GenBank/DDBJ whole genome shotgun (WGS) entry which is preliminary data.</text>
</comment>
<keyword evidence="3" id="KW-1185">Reference proteome</keyword>
<name>N6TUT7_9HYPH</name>
<reference evidence="2 3" key="1">
    <citation type="journal article" date="2012" name="BMC Genomics">
        <title>Genomic basis of broad host range and environmental adaptability of Rhizobium tropici CIAT 899 and Rhizobium sp. PRF 81 which are used in inoculants for common bean (Phaseolus vulgaris L.).</title>
        <authorList>
            <person name="Ormeno-Orrillo E."/>
            <person name="Menna P."/>
            <person name="Almeida L.G."/>
            <person name="Ollero F.J."/>
            <person name="Nicolas M.F."/>
            <person name="Pains Rodrigues E."/>
            <person name="Shigueyoshi Nakatani A."/>
            <person name="Silva Batista J.S."/>
            <person name="Oliveira Chueire L.M."/>
            <person name="Souza R.C."/>
            <person name="Ribeiro Vasconcelos A.T."/>
            <person name="Megias M."/>
            <person name="Hungria M."/>
            <person name="Martinez-Romero E."/>
        </authorList>
    </citation>
    <scope>NUCLEOTIDE SEQUENCE [LARGE SCALE GENOMIC DNA]</scope>
    <source>
        <strain evidence="2 3">PRF 81</strain>
    </source>
</reference>
<organism evidence="2 3">
    <name type="scientific">Rhizobium freirei PRF 81</name>
    <dbReference type="NCBI Taxonomy" id="363754"/>
    <lineage>
        <taxon>Bacteria</taxon>
        <taxon>Pseudomonadati</taxon>
        <taxon>Pseudomonadota</taxon>
        <taxon>Alphaproteobacteria</taxon>
        <taxon>Hyphomicrobiales</taxon>
        <taxon>Rhizobiaceae</taxon>
        <taxon>Rhizobium/Agrobacterium group</taxon>
        <taxon>Rhizobium</taxon>
    </lineage>
</organism>
<dbReference type="Proteomes" id="UP000012429">
    <property type="component" value="Unassembled WGS sequence"/>
</dbReference>
<gene>
    <name evidence="2" type="ORF">RHSP_82245</name>
</gene>
<evidence type="ECO:0000259" key="1">
    <source>
        <dbReference type="Pfam" id="PF13480"/>
    </source>
</evidence>
<evidence type="ECO:0000313" key="3">
    <source>
        <dbReference type="Proteomes" id="UP000012429"/>
    </source>
</evidence>
<dbReference type="Pfam" id="PF13480">
    <property type="entry name" value="Acetyltransf_6"/>
    <property type="match status" value="1"/>
</dbReference>
<dbReference type="InterPro" id="IPR016181">
    <property type="entry name" value="Acyl_CoA_acyltransferase"/>
</dbReference>
<dbReference type="SUPFAM" id="SSF55729">
    <property type="entry name" value="Acyl-CoA N-acyltransferases (Nat)"/>
    <property type="match status" value="1"/>
</dbReference>
<dbReference type="PATRIC" id="fig|363754.4.peg.6062"/>
<accession>N6TUT7</accession>
<protein>
    <recommendedName>
        <fullName evidence="1">BioF2-like acetyltransferase domain-containing protein</fullName>
    </recommendedName>
</protein>